<protein>
    <submittedName>
        <fullName evidence="2">Uncharacterized protein</fullName>
    </submittedName>
</protein>
<dbReference type="AlphaFoldDB" id="A0A317EVD9"/>
<evidence type="ECO:0000313" key="3">
    <source>
        <dbReference type="Proteomes" id="UP000245379"/>
    </source>
</evidence>
<feature type="compositionally biased region" description="Basic and acidic residues" evidence="1">
    <location>
        <begin position="8"/>
        <end position="29"/>
    </location>
</feature>
<name>A0A317EVD9_9SPHI</name>
<feature type="compositionally biased region" description="Polar residues" evidence="1">
    <location>
        <begin position="30"/>
        <end position="40"/>
    </location>
</feature>
<keyword evidence="3" id="KW-1185">Reference proteome</keyword>
<proteinExistence type="predicted"/>
<dbReference type="RefSeq" id="WP_109924604.1">
    <property type="nucleotide sequence ID" value="NZ_QGNZ01000001.1"/>
</dbReference>
<comment type="caution">
    <text evidence="2">The sequence shown here is derived from an EMBL/GenBank/DDBJ whole genome shotgun (WGS) entry which is preliminary data.</text>
</comment>
<dbReference type="Proteomes" id="UP000245379">
    <property type="component" value="Unassembled WGS sequence"/>
</dbReference>
<accession>A0A317EVD9</accession>
<dbReference type="EMBL" id="QGNZ01000001">
    <property type="protein sequence ID" value="PWS29176.1"/>
    <property type="molecule type" value="Genomic_DNA"/>
</dbReference>
<evidence type="ECO:0000313" key="2">
    <source>
        <dbReference type="EMBL" id="PWS29176.1"/>
    </source>
</evidence>
<dbReference type="OrthoDB" id="9895009at2"/>
<organism evidence="2 3">
    <name type="scientific">Pedobacter yonginense</name>
    <dbReference type="NCBI Taxonomy" id="651869"/>
    <lineage>
        <taxon>Bacteria</taxon>
        <taxon>Pseudomonadati</taxon>
        <taxon>Bacteroidota</taxon>
        <taxon>Sphingobacteriia</taxon>
        <taxon>Sphingobacteriales</taxon>
        <taxon>Sphingobacteriaceae</taxon>
        <taxon>Pedobacter</taxon>
    </lineage>
</organism>
<reference evidence="2 3" key="1">
    <citation type="submission" date="2018-05" db="EMBL/GenBank/DDBJ databases">
        <title>Pedobacter paludis sp. nov., isolated from wetland soil.</title>
        <authorList>
            <person name="Zhang Y."/>
            <person name="Wang G."/>
        </authorList>
    </citation>
    <scope>NUCLEOTIDE SEQUENCE [LARGE SCALE GENOMIC DNA]</scope>
    <source>
        <strain evidence="2 3">KCTC22721</strain>
    </source>
</reference>
<feature type="region of interest" description="Disordered" evidence="1">
    <location>
        <begin position="1"/>
        <end position="71"/>
    </location>
</feature>
<sequence>MESNNQYDKTKSNVKDSEETKDLKQDDNKSQATDGANSSREGTKEKDLGDLSEQVKGSDADADQSVGEKYN</sequence>
<evidence type="ECO:0000256" key="1">
    <source>
        <dbReference type="SAM" id="MobiDB-lite"/>
    </source>
</evidence>
<gene>
    <name evidence="2" type="ORF">DHW03_04960</name>
</gene>